<feature type="non-terminal residue" evidence="1">
    <location>
        <position position="1"/>
    </location>
</feature>
<gene>
    <name evidence="1" type="ORF">PSYJA_41487</name>
</gene>
<dbReference type="AlphaFoldDB" id="F3FY31"/>
<dbReference type="HOGENOM" id="CLU_3281684_0_0_6"/>
<dbReference type="Proteomes" id="UP000004471">
    <property type="component" value="Unassembled WGS sequence"/>
</dbReference>
<name>F3FY31_PSESX</name>
<comment type="caution">
    <text evidence="1">The sequence shown here is derived from an EMBL/GenBank/DDBJ whole genome shotgun (WGS) entry which is preliminary data.</text>
</comment>
<dbReference type="EMBL" id="AEAH01003268">
    <property type="protein sequence ID" value="EGH35123.1"/>
    <property type="molecule type" value="Genomic_DNA"/>
</dbReference>
<sequence length="40" mass="4583">QQPTRINYKFLRHVCIRLHDGWRFGLSAGVTVPSAFRPGT</sequence>
<evidence type="ECO:0000313" key="1">
    <source>
        <dbReference type="EMBL" id="EGH35123.1"/>
    </source>
</evidence>
<accession>F3FY31</accession>
<protein>
    <submittedName>
        <fullName evidence="1">Uncharacterized protein</fullName>
    </submittedName>
</protein>
<evidence type="ECO:0000313" key="2">
    <source>
        <dbReference type="Proteomes" id="UP000004471"/>
    </source>
</evidence>
<proteinExistence type="predicted"/>
<reference evidence="1 2" key="1">
    <citation type="journal article" date="2011" name="PLoS Pathog.">
        <title>Dynamic evolution of pathogenicity revealed by sequencing and comparative genomics of 19 Pseudomonas syringae isolates.</title>
        <authorList>
            <person name="Baltrus D.A."/>
            <person name="Nishimura M.T."/>
            <person name="Romanchuk A."/>
            <person name="Chang J.H."/>
            <person name="Mukhtar M.S."/>
            <person name="Cherkis K."/>
            <person name="Roach J."/>
            <person name="Grant S.R."/>
            <person name="Jones C.D."/>
            <person name="Dangl J.L."/>
        </authorList>
    </citation>
    <scope>NUCLEOTIDE SEQUENCE [LARGE SCALE GENOMIC DNA]</scope>
    <source>
        <strain evidence="2">M301072PT</strain>
    </source>
</reference>
<organism evidence="1 2">
    <name type="scientific">Pseudomonas syringae pv. japonica str. M301072</name>
    <dbReference type="NCBI Taxonomy" id="629262"/>
    <lineage>
        <taxon>Bacteria</taxon>
        <taxon>Pseudomonadati</taxon>
        <taxon>Pseudomonadota</taxon>
        <taxon>Gammaproteobacteria</taxon>
        <taxon>Pseudomonadales</taxon>
        <taxon>Pseudomonadaceae</taxon>
        <taxon>Pseudomonas</taxon>
        <taxon>Pseudomonas syringae</taxon>
    </lineage>
</organism>